<name>A0ABW1R069_9ACTN</name>
<evidence type="ECO:0000313" key="2">
    <source>
        <dbReference type="Proteomes" id="UP001596098"/>
    </source>
</evidence>
<dbReference type="RefSeq" id="WP_128221644.1">
    <property type="nucleotide sequence ID" value="NZ_CP034929.1"/>
</dbReference>
<organism evidence="1 2">
    <name type="scientific">Nocardioides yefusunii</name>
    <dbReference type="NCBI Taxonomy" id="2500546"/>
    <lineage>
        <taxon>Bacteria</taxon>
        <taxon>Bacillati</taxon>
        <taxon>Actinomycetota</taxon>
        <taxon>Actinomycetes</taxon>
        <taxon>Propionibacteriales</taxon>
        <taxon>Nocardioidaceae</taxon>
        <taxon>Nocardioides</taxon>
    </lineage>
</organism>
<sequence length="268" mass="27550">MEMVDFFAGTPAAALYSGAESLDKGDALPGMLDLASSGLDVVGLFVKGAAVDTAASFGVSWLIEHMYPLDHWLDSLGGSPDAVRSFSATFASSAASLAVVEQENVHGATLWTGEAAGPHAVARAATLGATRALARMLESEAASLERVAMAVDAVRSLIRSVISDLIVKAVRNFSLAGFVPVVGQAAATFATAADAAKEAANLRKTYDAVILLLRGLDDAILGLLGQVDDVMLDLAKKVVGDGKGLVRAGWSALSSSSASGLRYAEEQP</sequence>
<keyword evidence="2" id="KW-1185">Reference proteome</keyword>
<proteinExistence type="predicted"/>
<evidence type="ECO:0000313" key="1">
    <source>
        <dbReference type="EMBL" id="MFC6154164.1"/>
    </source>
</evidence>
<accession>A0ABW1R069</accession>
<comment type="caution">
    <text evidence="1">The sequence shown here is derived from an EMBL/GenBank/DDBJ whole genome shotgun (WGS) entry which is preliminary data.</text>
</comment>
<gene>
    <name evidence="1" type="ORF">ACFPWU_10900</name>
</gene>
<protein>
    <submittedName>
        <fullName evidence="1">Uncharacterized protein</fullName>
    </submittedName>
</protein>
<reference evidence="2" key="1">
    <citation type="journal article" date="2019" name="Int. J. Syst. Evol. Microbiol.">
        <title>The Global Catalogue of Microorganisms (GCM) 10K type strain sequencing project: providing services to taxonomists for standard genome sequencing and annotation.</title>
        <authorList>
            <consortium name="The Broad Institute Genomics Platform"/>
            <consortium name="The Broad Institute Genome Sequencing Center for Infectious Disease"/>
            <person name="Wu L."/>
            <person name="Ma J."/>
        </authorList>
    </citation>
    <scope>NUCLEOTIDE SEQUENCE [LARGE SCALE GENOMIC DNA]</scope>
    <source>
        <strain evidence="2">DFY28</strain>
    </source>
</reference>
<dbReference type="Proteomes" id="UP001596098">
    <property type="component" value="Unassembled WGS sequence"/>
</dbReference>
<dbReference type="EMBL" id="JBHSQI010000005">
    <property type="protein sequence ID" value="MFC6154164.1"/>
    <property type="molecule type" value="Genomic_DNA"/>
</dbReference>